<name>A0ABS8H9R1_9XANT</name>
<evidence type="ECO:0000313" key="1">
    <source>
        <dbReference type="EMBL" id="MCC4618901.1"/>
    </source>
</evidence>
<protein>
    <submittedName>
        <fullName evidence="1">Uncharacterized protein</fullName>
    </submittedName>
</protein>
<keyword evidence="2" id="KW-1185">Reference proteome</keyword>
<dbReference type="RefSeq" id="WP_160170376.1">
    <property type="nucleotide sequence ID" value="NZ_CAWLZN010000001.1"/>
</dbReference>
<organism evidence="1 2">
    <name type="scientific">Xanthomonas cassavae CFBP 4642</name>
    <dbReference type="NCBI Taxonomy" id="1219375"/>
    <lineage>
        <taxon>Bacteria</taxon>
        <taxon>Pseudomonadati</taxon>
        <taxon>Pseudomonadota</taxon>
        <taxon>Gammaproteobacteria</taxon>
        <taxon>Lysobacterales</taxon>
        <taxon>Lysobacteraceae</taxon>
        <taxon>Xanthomonas</taxon>
    </lineage>
</organism>
<dbReference type="EMBL" id="JAJGQJ010000002">
    <property type="protein sequence ID" value="MCC4618901.1"/>
    <property type="molecule type" value="Genomic_DNA"/>
</dbReference>
<dbReference type="Proteomes" id="UP001199206">
    <property type="component" value="Unassembled WGS sequence"/>
</dbReference>
<proteinExistence type="predicted"/>
<gene>
    <name evidence="1" type="ORF">LL965_01965</name>
</gene>
<evidence type="ECO:0000313" key="2">
    <source>
        <dbReference type="Proteomes" id="UP001199206"/>
    </source>
</evidence>
<accession>A0ABS8H9R1</accession>
<reference evidence="1 2" key="1">
    <citation type="submission" date="2021-10" db="EMBL/GenBank/DDBJ databases">
        <title>Genome sequencing of Xanthomonas strains from NCPPB.</title>
        <authorList>
            <person name="Hussein R."/>
            <person name="Harrison J."/>
            <person name="Studholme D.J."/>
            <person name="Vicente J."/>
            <person name="Grant M."/>
        </authorList>
    </citation>
    <scope>NUCLEOTIDE SEQUENCE [LARGE SCALE GENOMIC DNA]</scope>
    <source>
        <strain evidence="1 2">NCPPB 101</strain>
    </source>
</reference>
<comment type="caution">
    <text evidence="1">The sequence shown here is derived from an EMBL/GenBank/DDBJ whole genome shotgun (WGS) entry which is preliminary data.</text>
</comment>
<sequence>MDKISDGDYSKKPRQAVMPVAQRLVVQSGAAAGGLGADGPAGWPAAAR</sequence>